<gene>
    <name evidence="1" type="ORF">J2X21_000233</name>
</gene>
<comment type="caution">
    <text evidence="1">The sequence shown here is derived from an EMBL/GenBank/DDBJ whole genome shotgun (WGS) entry which is preliminary data.</text>
</comment>
<name>A0ABU2A1R5_9BURK</name>
<reference evidence="1 2" key="1">
    <citation type="submission" date="2023-07" db="EMBL/GenBank/DDBJ databases">
        <title>Sorghum-associated microbial communities from plants grown in Nebraska, USA.</title>
        <authorList>
            <person name="Schachtman D."/>
        </authorList>
    </citation>
    <scope>NUCLEOTIDE SEQUENCE [LARGE SCALE GENOMIC DNA]</scope>
    <source>
        <strain evidence="1 2">BE316</strain>
    </source>
</reference>
<evidence type="ECO:0000313" key="1">
    <source>
        <dbReference type="EMBL" id="MDR7331121.1"/>
    </source>
</evidence>
<dbReference type="RefSeq" id="WP_404666547.1">
    <property type="nucleotide sequence ID" value="NZ_JBIYEZ010000001.1"/>
</dbReference>
<accession>A0ABU2A1R5</accession>
<evidence type="ECO:0000313" key="2">
    <source>
        <dbReference type="Proteomes" id="UP001180825"/>
    </source>
</evidence>
<sequence>MRSGARWAIARRVGWAAGIAGAALLALVVSAGDDGDVTVPEASSLPTQQASPMPWLPTAAEDVVEAKVVTEPALALPAPVASAAARLEPLQLQRNVQRALSSDRPGLAGVAAQSIGACLSLEALEPAVRGLLEEQQREKPSASYGEAVSHMNQWHAGCQGLDAAARAQFEPLIWRSLKEGDRGAAAVLVWHLDKAFDPARDPDVVAALKRDAWACDLDSVAALDSLSDRHPHLLARSEWAAIGRLARSRPMLGWAWRPLQIASTPSGDAFAAEVDGIIAVIQASCVKHGQRP</sequence>
<keyword evidence="2" id="KW-1185">Reference proteome</keyword>
<evidence type="ECO:0008006" key="3">
    <source>
        <dbReference type="Google" id="ProtNLM"/>
    </source>
</evidence>
<organism evidence="1 2">
    <name type="scientific">Roseateles asaccharophilus</name>
    <dbReference type="NCBI Taxonomy" id="582607"/>
    <lineage>
        <taxon>Bacteria</taxon>
        <taxon>Pseudomonadati</taxon>
        <taxon>Pseudomonadota</taxon>
        <taxon>Betaproteobacteria</taxon>
        <taxon>Burkholderiales</taxon>
        <taxon>Sphaerotilaceae</taxon>
        <taxon>Roseateles</taxon>
    </lineage>
</organism>
<proteinExistence type="predicted"/>
<dbReference type="EMBL" id="JAVDXV010000001">
    <property type="protein sequence ID" value="MDR7331121.1"/>
    <property type="molecule type" value="Genomic_DNA"/>
</dbReference>
<dbReference type="Proteomes" id="UP001180825">
    <property type="component" value="Unassembled WGS sequence"/>
</dbReference>
<protein>
    <recommendedName>
        <fullName evidence="3">Secreted protein</fullName>
    </recommendedName>
</protein>